<feature type="compositionally biased region" description="Pro residues" evidence="1">
    <location>
        <begin position="247"/>
        <end position="381"/>
    </location>
</feature>
<organism evidence="3 4">
    <name type="scientific">Trypanosoma theileri</name>
    <dbReference type="NCBI Taxonomy" id="67003"/>
    <lineage>
        <taxon>Eukaryota</taxon>
        <taxon>Discoba</taxon>
        <taxon>Euglenozoa</taxon>
        <taxon>Kinetoplastea</taxon>
        <taxon>Metakinetoplastina</taxon>
        <taxon>Trypanosomatida</taxon>
        <taxon>Trypanosomatidae</taxon>
        <taxon>Trypanosoma</taxon>
    </lineage>
</organism>
<dbReference type="EMBL" id="NBCO01000015">
    <property type="protein sequence ID" value="ORC88705.1"/>
    <property type="molecule type" value="Genomic_DNA"/>
</dbReference>
<dbReference type="PROSITE" id="PS51444">
    <property type="entry name" value="FH2"/>
    <property type="match status" value="1"/>
</dbReference>
<feature type="compositionally biased region" description="Polar residues" evidence="1">
    <location>
        <begin position="848"/>
        <end position="859"/>
    </location>
</feature>
<dbReference type="GO" id="GO:0030041">
    <property type="term" value="P:actin filament polymerization"/>
    <property type="evidence" value="ECO:0007669"/>
    <property type="project" value="TreeGrafter"/>
</dbReference>
<evidence type="ECO:0000259" key="2">
    <source>
        <dbReference type="PROSITE" id="PS51444"/>
    </source>
</evidence>
<dbReference type="Pfam" id="PF02181">
    <property type="entry name" value="FH2"/>
    <property type="match status" value="1"/>
</dbReference>
<dbReference type="Gene3D" id="1.20.58.2220">
    <property type="entry name" value="Formin, FH2 domain"/>
    <property type="match status" value="1"/>
</dbReference>
<dbReference type="SMART" id="SM00498">
    <property type="entry name" value="FH2"/>
    <property type="match status" value="1"/>
</dbReference>
<comment type="caution">
    <text evidence="3">The sequence shown here is derived from an EMBL/GenBank/DDBJ whole genome shotgun (WGS) entry which is preliminary data.</text>
</comment>
<feature type="domain" description="FH2" evidence="2">
    <location>
        <begin position="421"/>
        <end position="829"/>
    </location>
</feature>
<dbReference type="AlphaFoldDB" id="A0A1X0NVI2"/>
<name>A0A1X0NVI2_9TRYP</name>
<reference evidence="3 4" key="1">
    <citation type="submission" date="2017-03" db="EMBL/GenBank/DDBJ databases">
        <title>An alternative strategy for trypanosome survival in the mammalian bloodstream revealed through genome and transcriptome analysis of the ubiquitous bovine parasite Trypanosoma (Megatrypanum) theileri.</title>
        <authorList>
            <person name="Kelly S."/>
            <person name="Ivens A."/>
            <person name="Mott A."/>
            <person name="O'Neill E."/>
            <person name="Emms D."/>
            <person name="Macleod O."/>
            <person name="Voorheis P."/>
            <person name="Matthews J."/>
            <person name="Matthews K."/>
            <person name="Carrington M."/>
        </authorList>
    </citation>
    <scope>NUCLEOTIDE SEQUENCE [LARGE SCALE GENOMIC DNA]</scope>
    <source>
        <strain evidence="3">Edinburgh</strain>
    </source>
</reference>
<feature type="region of interest" description="Disordered" evidence="1">
    <location>
        <begin position="234"/>
        <end position="409"/>
    </location>
</feature>
<evidence type="ECO:0000256" key="1">
    <source>
        <dbReference type="SAM" id="MobiDB-lite"/>
    </source>
</evidence>
<feature type="region of interest" description="Disordered" evidence="1">
    <location>
        <begin position="846"/>
        <end position="881"/>
    </location>
</feature>
<dbReference type="GeneID" id="39985568"/>
<dbReference type="GO" id="GO:0005884">
    <property type="term" value="C:actin filament"/>
    <property type="evidence" value="ECO:0007669"/>
    <property type="project" value="TreeGrafter"/>
</dbReference>
<dbReference type="RefSeq" id="XP_028882771.1">
    <property type="nucleotide sequence ID" value="XM_029025788.1"/>
</dbReference>
<dbReference type="PANTHER" id="PTHR45691:SF6">
    <property type="entry name" value="PROTEIN DIAPHANOUS"/>
    <property type="match status" value="1"/>
</dbReference>
<evidence type="ECO:0000313" key="3">
    <source>
        <dbReference type="EMBL" id="ORC88705.1"/>
    </source>
</evidence>
<dbReference type="SUPFAM" id="SSF101447">
    <property type="entry name" value="Formin homology 2 domain (FH2 domain)"/>
    <property type="match status" value="1"/>
</dbReference>
<feature type="non-terminal residue" evidence="3">
    <location>
        <position position="1"/>
    </location>
</feature>
<dbReference type="VEuPathDB" id="TriTrypDB:TM35_000151360"/>
<keyword evidence="4" id="KW-1185">Reference proteome</keyword>
<dbReference type="STRING" id="67003.A0A1X0NVI2"/>
<dbReference type="InterPro" id="IPR015425">
    <property type="entry name" value="FH2_Formin"/>
</dbReference>
<dbReference type="PANTHER" id="PTHR45691">
    <property type="entry name" value="PROTEIN DIAPHANOUS"/>
    <property type="match status" value="1"/>
</dbReference>
<sequence>KLGLHVEYEGKTSVFSDPTAWVEEVENEEDGTVRLSLNTQVCLFGDFSVSLLRYEPLPPPLQGHGEPPRRVRLLARCAFSTVFLHQETHHIRARDMDYATQNNLPSDSFMLLHFEKMDPLSGDDAYIGQITQRVEQSPRRQMFLLGPGPLASPDRFHDYSGSYYDDEYSTGGVYYRADGVYRQSCGRGRSVERSLSRRMPPLILLLEEERRYQDEDDLVSSPDKLEDIQQSELLNSDPSRHPSEQHLPPPPPPPGGKGIPPPPPPPGGKSIPPPPPPPGSDSKGIPPPPPPPPGGKGLPPPPPPPGGKGLPPPPPPPPGSDSKGIPPPPPPPPGGKGIPPPPPPPGGKGIPPPPPPPGGKGIPPPPPPPGGKGIPPPPPPGSDSKGIPSPPPPGNAPPPPPPPISSQVPAPPVPAVVKSVPVKPVYTGPKLKTFFWKKLPRVMGIWNHADPSLIKKIVDERFLLAMFEIRKKVSPAATGGEVQEPKRESARKSSAFSIQRRQNIAISLKKLRIPVNDLCLALIECDDTVLTSETLESLLGVIPTTEEESVLMSERNVPDIAWTDVEEYMYKLCSTVIDVRERVSLWLASTETEELISFTEERFDMIEKAVAIVTNKTSMFACTLRAVLAIGNFMNRGSAHADAVGFRLESLNQMNFVKAVDGKTSMLEVLVVSLLDRGVELLGFVDEVRFLEELSTVNVQEVGRNVAQLNFTLQKMRRAVEESKAPENQRKKRIMTLPDGVVDAFPEKMASHVSKYLSLVSKLALRHQRLKDDVSEMLESYGEDPTLDETTVWSYITQFRTDVESFLRRAEVEDLDKKTLMASVGVLPDMIAEVKKEDDMQDIDKTLNSHNSTATATVKSRSNSRSRSSRRSRSMSNSSCE</sequence>
<feature type="compositionally biased region" description="Pro residues" evidence="1">
    <location>
        <begin position="388"/>
        <end position="409"/>
    </location>
</feature>
<dbReference type="InterPro" id="IPR051412">
    <property type="entry name" value="Formin_Homology_Diaphanous_sf"/>
</dbReference>
<proteinExistence type="predicted"/>
<feature type="compositionally biased region" description="Basic residues" evidence="1">
    <location>
        <begin position="862"/>
        <end position="873"/>
    </location>
</feature>
<dbReference type="OrthoDB" id="1104827at2759"/>
<evidence type="ECO:0000313" key="4">
    <source>
        <dbReference type="Proteomes" id="UP000192257"/>
    </source>
</evidence>
<dbReference type="InterPro" id="IPR042201">
    <property type="entry name" value="FH2_Formin_sf"/>
</dbReference>
<gene>
    <name evidence="3" type="ORF">TM35_000151360</name>
</gene>
<dbReference type="Proteomes" id="UP000192257">
    <property type="component" value="Unassembled WGS sequence"/>
</dbReference>
<accession>A0A1X0NVI2</accession>
<protein>
    <submittedName>
        <fullName evidence="3">Formin</fullName>
    </submittedName>
</protein>